<dbReference type="InterPro" id="IPR005080">
    <property type="entry name" value="Peptidase_A25"/>
</dbReference>
<dbReference type="GO" id="GO:0009847">
    <property type="term" value="P:spore germination"/>
    <property type="evidence" value="ECO:0007669"/>
    <property type="project" value="UniProtKB-UniRule"/>
</dbReference>
<dbReference type="GO" id="GO:0004222">
    <property type="term" value="F:metalloendopeptidase activity"/>
    <property type="evidence" value="ECO:0007669"/>
    <property type="project" value="UniProtKB-UniRule"/>
</dbReference>
<reference evidence="5" key="1">
    <citation type="submission" date="2020-10" db="EMBL/GenBank/DDBJ databases">
        <authorList>
            <person name="Gilroy R."/>
        </authorList>
    </citation>
    <scope>NUCLEOTIDE SEQUENCE</scope>
    <source>
        <strain evidence="5">CHK184-25365</strain>
    </source>
</reference>
<sequence length="274" mass="28769">MNSRTDLALECMDFAGEASLQGLEHRRFTQGQLACEEVTVSSPQAAERMGKPVGRYLTADPAPFARDSGVSFQEAEDLADCLKSLLPEGCHRVLVAGLGNRSITPDAYGPQVADQILVTRHLPGSLTKEIGLEGVNPVSAFAPGVLGQTGVESAELIQAVCRVVQPQAVVVVDALACSGLERLGRTVQMSDAGIVPGSGVHNNRQELNRRTLGVPVIGVGVPMVAEISGPSQPLIVTPREIDLILEHAAKLTACAINIALQPTLSTEEILALTG</sequence>
<name>A0A9D1DD60_9FIRM</name>
<comment type="catalytic activity">
    <reaction evidence="4">
        <text>Endopeptidase action with P4 Glu or Asp, P1 preferably Glu &gt; Asp, P1' hydrophobic and P2' Ala.</text>
        <dbReference type="EC" id="3.4.24.78"/>
    </reaction>
</comment>
<feature type="propeptide" id="PRO_5039768209" evidence="4">
    <location>
        <begin position="1"/>
        <end position="6"/>
    </location>
</feature>
<protein>
    <recommendedName>
        <fullName evidence="4">Germination protease</fullName>
        <ecNumber evidence="4">3.4.24.78</ecNumber>
    </recommendedName>
    <alternativeName>
        <fullName evidence="4">GPR endopeptidase</fullName>
    </alternativeName>
    <alternativeName>
        <fullName evidence="4">Germination proteinase</fullName>
    </alternativeName>
    <alternativeName>
        <fullName evidence="4">Spore protease</fullName>
    </alternativeName>
</protein>
<feature type="chain" id="PRO_5039768210" description="Germination protease" evidence="4">
    <location>
        <begin position="7"/>
        <end position="274"/>
    </location>
</feature>
<evidence type="ECO:0000313" key="6">
    <source>
        <dbReference type="Proteomes" id="UP000886749"/>
    </source>
</evidence>
<comment type="similarity">
    <text evidence="4">Belongs to the peptidase A25 family.</text>
</comment>
<evidence type="ECO:0000256" key="2">
    <source>
        <dbReference type="ARBA" id="ARBA00022801"/>
    </source>
</evidence>
<proteinExistence type="inferred from homology"/>
<dbReference type="Proteomes" id="UP000886749">
    <property type="component" value="Unassembled WGS sequence"/>
</dbReference>
<keyword evidence="3 4" id="KW-0865">Zymogen</keyword>
<keyword evidence="1 4" id="KW-0645">Protease</keyword>
<keyword evidence="2 4" id="KW-0378">Hydrolase</keyword>
<comment type="subunit">
    <text evidence="4">Homotetramer.</text>
</comment>
<evidence type="ECO:0000313" key="5">
    <source>
        <dbReference type="EMBL" id="HIR41024.1"/>
    </source>
</evidence>
<dbReference type="SUPFAM" id="SSF53163">
    <property type="entry name" value="HybD-like"/>
    <property type="match status" value="1"/>
</dbReference>
<evidence type="ECO:0000256" key="1">
    <source>
        <dbReference type="ARBA" id="ARBA00022670"/>
    </source>
</evidence>
<evidence type="ECO:0000256" key="4">
    <source>
        <dbReference type="HAMAP-Rule" id="MF_00626"/>
    </source>
</evidence>
<dbReference type="NCBIfam" id="TIGR01441">
    <property type="entry name" value="GPR"/>
    <property type="match status" value="1"/>
</dbReference>
<dbReference type="InterPro" id="IPR023430">
    <property type="entry name" value="Pept_HybD-like_dom_sf"/>
</dbReference>
<dbReference type="Pfam" id="PF03418">
    <property type="entry name" value="Peptidase_A25"/>
    <property type="match status" value="1"/>
</dbReference>
<comment type="caution">
    <text evidence="5">The sequence shown here is derived from an EMBL/GenBank/DDBJ whole genome shotgun (WGS) entry which is preliminary data.</text>
</comment>
<evidence type="ECO:0000256" key="3">
    <source>
        <dbReference type="ARBA" id="ARBA00023145"/>
    </source>
</evidence>
<comment type="function">
    <text evidence="4">Initiates the rapid degradation of small, acid-soluble proteins during spore germination.</text>
</comment>
<dbReference type="Gene3D" id="3.40.50.1450">
    <property type="entry name" value="HybD-like"/>
    <property type="match status" value="1"/>
</dbReference>
<comment type="PTM">
    <text evidence="4">Autoproteolytically processed. The inactive tetrameric zymogen termed p46 autoprocesses to a smaller form termed p41, which is active only during spore germination.</text>
</comment>
<dbReference type="GO" id="GO:0006508">
    <property type="term" value="P:proteolysis"/>
    <property type="evidence" value="ECO:0007669"/>
    <property type="project" value="UniProtKB-UniRule"/>
</dbReference>
<dbReference type="EMBL" id="DVGY01000092">
    <property type="protein sequence ID" value="HIR41024.1"/>
    <property type="molecule type" value="Genomic_DNA"/>
</dbReference>
<organism evidence="5 6">
    <name type="scientific">Candidatus Egerieicola pullicola</name>
    <dbReference type="NCBI Taxonomy" id="2840775"/>
    <lineage>
        <taxon>Bacteria</taxon>
        <taxon>Bacillati</taxon>
        <taxon>Bacillota</taxon>
        <taxon>Clostridia</taxon>
        <taxon>Eubacteriales</taxon>
        <taxon>Oscillospiraceae</taxon>
        <taxon>Oscillospiraceae incertae sedis</taxon>
        <taxon>Candidatus Egerieicola</taxon>
    </lineage>
</organism>
<dbReference type="EC" id="3.4.24.78" evidence="4"/>
<reference evidence="5" key="2">
    <citation type="journal article" date="2021" name="PeerJ">
        <title>Extensive microbial diversity within the chicken gut microbiome revealed by metagenomics and culture.</title>
        <authorList>
            <person name="Gilroy R."/>
            <person name="Ravi A."/>
            <person name="Getino M."/>
            <person name="Pursley I."/>
            <person name="Horton D.L."/>
            <person name="Alikhan N.F."/>
            <person name="Baker D."/>
            <person name="Gharbi K."/>
            <person name="Hall N."/>
            <person name="Watson M."/>
            <person name="Adriaenssens E.M."/>
            <person name="Foster-Nyarko E."/>
            <person name="Jarju S."/>
            <person name="Secka A."/>
            <person name="Antonio M."/>
            <person name="Oren A."/>
            <person name="Chaudhuri R.R."/>
            <person name="La Ragione R."/>
            <person name="Hildebrand F."/>
            <person name="Pallen M.J."/>
        </authorList>
    </citation>
    <scope>NUCLEOTIDE SEQUENCE</scope>
    <source>
        <strain evidence="5">CHK184-25365</strain>
    </source>
</reference>
<dbReference type="AlphaFoldDB" id="A0A9D1DD60"/>
<gene>
    <name evidence="4" type="primary">gpr</name>
    <name evidence="5" type="ORF">IAB36_04265</name>
</gene>
<accession>A0A9D1DD60</accession>
<dbReference type="HAMAP" id="MF_00626">
    <property type="entry name" value="Germination_prot"/>
    <property type="match status" value="1"/>
</dbReference>